<name>A0ABR2YTP3_9CHLO</name>
<feature type="coiled-coil region" evidence="1">
    <location>
        <begin position="681"/>
        <end position="708"/>
    </location>
</feature>
<reference evidence="2 3" key="1">
    <citation type="journal article" date="2024" name="Nat. Commun.">
        <title>Phylogenomics reveals the evolutionary origins of lichenization in chlorophyte algae.</title>
        <authorList>
            <person name="Puginier C."/>
            <person name="Libourel C."/>
            <person name="Otte J."/>
            <person name="Skaloud P."/>
            <person name="Haon M."/>
            <person name="Grisel S."/>
            <person name="Petersen M."/>
            <person name="Berrin J.G."/>
            <person name="Delaux P.M."/>
            <person name="Dal Grande F."/>
            <person name="Keller J."/>
        </authorList>
    </citation>
    <scope>NUCLEOTIDE SEQUENCE [LARGE SCALE GENOMIC DNA]</scope>
    <source>
        <strain evidence="2 3">SAG 216-7</strain>
    </source>
</reference>
<evidence type="ECO:0000313" key="2">
    <source>
        <dbReference type="EMBL" id="KAK9915017.1"/>
    </source>
</evidence>
<evidence type="ECO:0000256" key="1">
    <source>
        <dbReference type="SAM" id="Coils"/>
    </source>
</evidence>
<dbReference type="InterPro" id="IPR037386">
    <property type="entry name" value="CCDC40"/>
</dbReference>
<feature type="coiled-coil region" evidence="1">
    <location>
        <begin position="551"/>
        <end position="578"/>
    </location>
</feature>
<feature type="coiled-coil region" evidence="1">
    <location>
        <begin position="338"/>
        <end position="428"/>
    </location>
</feature>
<dbReference type="EMBL" id="JALJOT010000005">
    <property type="protein sequence ID" value="KAK9915017.1"/>
    <property type="molecule type" value="Genomic_DNA"/>
</dbReference>
<dbReference type="PANTHER" id="PTHR16275">
    <property type="entry name" value="COILED-COIL DOMAIN-CONTAINING PROTEIN 40"/>
    <property type="match status" value="1"/>
</dbReference>
<feature type="coiled-coil region" evidence="1">
    <location>
        <begin position="18"/>
        <end position="67"/>
    </location>
</feature>
<feature type="coiled-coil region" evidence="1">
    <location>
        <begin position="114"/>
        <end position="148"/>
    </location>
</feature>
<organism evidence="2 3">
    <name type="scientific">Coccomyxa subellipsoidea</name>
    <dbReference type="NCBI Taxonomy" id="248742"/>
    <lineage>
        <taxon>Eukaryota</taxon>
        <taxon>Viridiplantae</taxon>
        <taxon>Chlorophyta</taxon>
        <taxon>core chlorophytes</taxon>
        <taxon>Trebouxiophyceae</taxon>
        <taxon>Trebouxiophyceae incertae sedis</taxon>
        <taxon>Coccomyxaceae</taxon>
        <taxon>Coccomyxa</taxon>
    </lineage>
</organism>
<dbReference type="PANTHER" id="PTHR16275:SF8">
    <property type="entry name" value="COILED-COIL DOMAIN-CONTAINING PROTEIN 40"/>
    <property type="match status" value="1"/>
</dbReference>
<evidence type="ECO:0000313" key="3">
    <source>
        <dbReference type="Proteomes" id="UP001491310"/>
    </source>
</evidence>
<protein>
    <submittedName>
        <fullName evidence="2">Uncharacterized protein</fullName>
    </submittedName>
</protein>
<comment type="caution">
    <text evidence="2">The sequence shown here is derived from an EMBL/GenBank/DDBJ whole genome shotgun (WGS) entry which is preliminary data.</text>
</comment>
<dbReference type="Proteomes" id="UP001491310">
    <property type="component" value="Unassembled WGS sequence"/>
</dbReference>
<keyword evidence="1" id="KW-0175">Coiled coil</keyword>
<proteinExistence type="predicted"/>
<keyword evidence="3" id="KW-1185">Reference proteome</keyword>
<accession>A0ABR2YTP3</accession>
<gene>
    <name evidence="2" type="ORF">WJX75_003675</name>
</gene>
<sequence>MESDFAGASHLSADHPLLQQAQEALTFQLEERKLYLQEQLREKVQGLKDAKQRREDLVGEESRLLQKERDTVDAFRDELNTVSNALKRVSAKSHEQKSEIAVKQRWTHAADQSARRLQRETAEQEAAAEALQRQVDFQKAQLALFREQRAAQEGDTAAARKMLAQAAVDMEGVQAELRGRRQQWQSSLLGLQHRDDALKGMEEAARKQAEQQKAVDVELAGCSRDVRKAAARTEQTVIVVERQQGEAAMLSDSSSALRGRQGMLQDTLGRLATSLTDTEQSIRAEHADAKSLADAQVVADRTAAAAQQQLQETTEQVLLQLSTHAQADKRGQQVAVEVKRVRQRIQEQEAIAEALREKGTLIEADVATAEARNGRHADTLSAAEAELKVGEAAVERTEATLKKCADEIERKTREQDILNRKLEKILAAVPPGEDAGPLEATIANLSREIAQRTEEGHALQLQWVTLQRELLALAASNGAASEQLAKDTSTYAVMQHRLSRLEHQNQVEAKSLADLDKAMERQRADMSRVNAMLAETTEAHVELVSETFGLRSAVNNQIKDMEEEQARMRCEIEAVRSDKHTAVADAVEAQRKVLEWERRIQLDREMALALDPAVGNEEAAALACEVGRLKTREAEVRQARAQKHAELQRAVERREVVELRGLACEDKRAAANIEHRQQTMLAALERTLAEVTKNSETVQARVSELTAQQGQMESQAEEIASRCGQLCAHEEALRSDIAAVTDQKHQALILTSRAQRVAKWYEEAAAGKLTPHTGPELLQAKVTRATARHQKIQGILRELSTAHPEVSPGMERILLSSVPVAC</sequence>